<dbReference type="OMA" id="NMDKRGV"/>
<proteinExistence type="predicted"/>
<dbReference type="GO" id="GO:0015031">
    <property type="term" value="P:protein transport"/>
    <property type="evidence" value="ECO:0007669"/>
    <property type="project" value="UniProtKB-KW"/>
</dbReference>
<keyword evidence="5" id="KW-0653">Protein transport</keyword>
<name>A0A251TPU7_HELAN</name>
<evidence type="ECO:0000313" key="14">
    <source>
        <dbReference type="Proteomes" id="UP000215914"/>
    </source>
</evidence>
<evidence type="ECO:0000256" key="4">
    <source>
        <dbReference type="ARBA" id="ARBA00022816"/>
    </source>
</evidence>
<dbReference type="FunCoup" id="A0A251TPU7">
    <property type="interactions" value="3802"/>
</dbReference>
<dbReference type="PANTHER" id="PTHR23138:SF142">
    <property type="entry name" value="RAN-BINDING PROTEIN 3B-RELATED"/>
    <property type="match status" value="1"/>
</dbReference>
<dbReference type="EMBL" id="CM007899">
    <property type="protein sequence ID" value="OTG12924.1"/>
    <property type="molecule type" value="Genomic_DNA"/>
</dbReference>
<dbReference type="EMBL" id="MNCJ02000325">
    <property type="protein sequence ID" value="KAF5788119.1"/>
    <property type="molecule type" value="Genomic_DNA"/>
</dbReference>
<keyword evidence="8" id="KW-0906">Nuclear pore complex</keyword>
<gene>
    <name evidence="13" type="ORF">HannXRQ_Chr10g0314961</name>
    <name evidence="12" type="ORF">HanXRQr2_Chr10g0460471</name>
</gene>
<dbReference type="Gene3D" id="2.30.29.30">
    <property type="entry name" value="Pleckstrin-homology domain (PH domain)/Phosphotyrosine-binding domain (PTB)"/>
    <property type="match status" value="1"/>
</dbReference>
<feature type="compositionally biased region" description="Basic and acidic residues" evidence="10">
    <location>
        <begin position="121"/>
        <end position="144"/>
    </location>
</feature>
<evidence type="ECO:0000256" key="9">
    <source>
        <dbReference type="ARBA" id="ARBA00023242"/>
    </source>
</evidence>
<feature type="compositionally biased region" description="Basic and acidic residues" evidence="10">
    <location>
        <begin position="152"/>
        <end position="190"/>
    </location>
</feature>
<feature type="compositionally biased region" description="Low complexity" evidence="10">
    <location>
        <begin position="73"/>
        <end position="96"/>
    </location>
</feature>
<feature type="compositionally biased region" description="Polar residues" evidence="10">
    <location>
        <begin position="104"/>
        <end position="119"/>
    </location>
</feature>
<reference evidence="12 14" key="1">
    <citation type="journal article" date="2017" name="Nature">
        <title>The sunflower genome provides insights into oil metabolism, flowering and Asterid evolution.</title>
        <authorList>
            <person name="Badouin H."/>
            <person name="Gouzy J."/>
            <person name="Grassa C.J."/>
            <person name="Murat F."/>
            <person name="Staton S.E."/>
            <person name="Cottret L."/>
            <person name="Lelandais-Briere C."/>
            <person name="Owens G.L."/>
            <person name="Carrere S."/>
            <person name="Mayjonade B."/>
            <person name="Legrand L."/>
            <person name="Gill N."/>
            <person name="Kane N.C."/>
            <person name="Bowers J.E."/>
            <person name="Hubner S."/>
            <person name="Bellec A."/>
            <person name="Berard A."/>
            <person name="Berges H."/>
            <person name="Blanchet N."/>
            <person name="Boniface M.C."/>
            <person name="Brunel D."/>
            <person name="Catrice O."/>
            <person name="Chaidir N."/>
            <person name="Claudel C."/>
            <person name="Donnadieu C."/>
            <person name="Faraut T."/>
            <person name="Fievet G."/>
            <person name="Helmstetter N."/>
            <person name="King M."/>
            <person name="Knapp S.J."/>
            <person name="Lai Z."/>
            <person name="Le Paslier M.C."/>
            <person name="Lippi Y."/>
            <person name="Lorenzon L."/>
            <person name="Mandel J.R."/>
            <person name="Marage G."/>
            <person name="Marchand G."/>
            <person name="Marquand E."/>
            <person name="Bret-Mestries E."/>
            <person name="Morien E."/>
            <person name="Nambeesan S."/>
            <person name="Nguyen T."/>
            <person name="Pegot-Espagnet P."/>
            <person name="Pouilly N."/>
            <person name="Raftis F."/>
            <person name="Sallet E."/>
            <person name="Schiex T."/>
            <person name="Thomas J."/>
            <person name="Vandecasteele C."/>
            <person name="Vares D."/>
            <person name="Vear F."/>
            <person name="Vautrin S."/>
            <person name="Crespi M."/>
            <person name="Mangin B."/>
            <person name="Burke J.M."/>
            <person name="Salse J."/>
            <person name="Munos S."/>
            <person name="Vincourt P."/>
            <person name="Rieseberg L.H."/>
            <person name="Langlade N.B."/>
        </authorList>
    </citation>
    <scope>NUCLEOTIDE SEQUENCE [LARGE SCALE GENOMIC DNA]</scope>
    <source>
        <strain evidence="14">cv. SF193</strain>
        <tissue evidence="12">Leaves</tissue>
    </source>
</reference>
<evidence type="ECO:0000256" key="3">
    <source>
        <dbReference type="ARBA" id="ARBA00022737"/>
    </source>
</evidence>
<dbReference type="CDD" id="cd13169">
    <property type="entry name" value="RanBD_NUP50_plant"/>
    <property type="match status" value="1"/>
</dbReference>
<dbReference type="InterPro" id="IPR015007">
    <property type="entry name" value="NUP2/50/61"/>
</dbReference>
<keyword evidence="3" id="KW-0677">Repeat</keyword>
<accession>A0A251TPU7</accession>
<evidence type="ECO:0000256" key="6">
    <source>
        <dbReference type="ARBA" id="ARBA00022990"/>
    </source>
</evidence>
<dbReference type="InterPro" id="IPR011993">
    <property type="entry name" value="PH-like_dom_sf"/>
</dbReference>
<evidence type="ECO:0000259" key="11">
    <source>
        <dbReference type="PROSITE" id="PS50196"/>
    </source>
</evidence>
<comment type="subcellular location">
    <subcellularLocation>
        <location evidence="1">Nucleus</location>
        <location evidence="1">Nuclear pore complex</location>
    </subcellularLocation>
</comment>
<dbReference type="SMART" id="SM00160">
    <property type="entry name" value="RanBD"/>
    <property type="match status" value="1"/>
</dbReference>
<protein>
    <submittedName>
        <fullName evidence="13">Putative NUP50 (Nucleoporin 50 kDa) protein</fullName>
    </submittedName>
    <submittedName>
        <fullName evidence="12">Ran binding domain, PH-like domain superfamily, nuclear pore complex, NUP2/50/61</fullName>
    </submittedName>
</protein>
<keyword evidence="6" id="KW-0007">Acetylation</keyword>
<keyword evidence="4" id="KW-0509">mRNA transport</keyword>
<sequence>MGDAENTLPPSKKRAAGRELNRDNPGLDDEEDVNEQEAGTFKKASEEVLANRRIVKVRRNRTSSAPAAPPSNPFASIQLVPPTNATSTPAAPSSNPFASIQLVPPTNTTSTPVAVTNESQDNDKKETVKEEDGGSQEVESKVNEAENNEVDSEAKKVESADAVSAKEEAESEAKKTESSDVKNDEEKNTEKASTGNDADNEEEKNTEKAATVNSFQQLSSSQNAFTGIVGTGFSSSSFSFGPITKGDQPSFPSFSFGTNGNSSLFGPVSDTTEGSNVPAIKKVEVETGEENEKAVFTADSVLFEFIDGGWKERGKGELKVNVSTSGNEKGRLVMRAKGNYRLILNASLFPDMKLTNMEKKGITFACLNSANEGKDGLSTFALKFKDPAIVEEFRAVVTQHKGVNTNANAAVPSLKTPENSPKASDE</sequence>
<evidence type="ECO:0000256" key="10">
    <source>
        <dbReference type="SAM" id="MobiDB-lite"/>
    </source>
</evidence>
<evidence type="ECO:0000256" key="2">
    <source>
        <dbReference type="ARBA" id="ARBA00022448"/>
    </source>
</evidence>
<feature type="domain" description="RanBD1" evidence="11">
    <location>
        <begin position="264"/>
        <end position="399"/>
    </location>
</feature>
<reference evidence="13" key="2">
    <citation type="submission" date="2017-02" db="EMBL/GenBank/DDBJ databases">
        <title>Sunflower complete genome.</title>
        <authorList>
            <person name="Langlade N."/>
            <person name="Munos S."/>
        </authorList>
    </citation>
    <scope>NUCLEOTIDE SEQUENCE [LARGE SCALE GENOMIC DNA]</scope>
    <source>
        <tissue evidence="13">Leaves</tissue>
    </source>
</reference>
<feature type="compositionally biased region" description="Acidic residues" evidence="10">
    <location>
        <begin position="26"/>
        <end position="35"/>
    </location>
</feature>
<keyword evidence="14" id="KW-1185">Reference proteome</keyword>
<evidence type="ECO:0000313" key="12">
    <source>
        <dbReference type="EMBL" id="KAF5788119.1"/>
    </source>
</evidence>
<evidence type="ECO:0000256" key="7">
    <source>
        <dbReference type="ARBA" id="ARBA00023010"/>
    </source>
</evidence>
<keyword evidence="7" id="KW-0811">Translocation</keyword>
<evidence type="ECO:0000256" key="8">
    <source>
        <dbReference type="ARBA" id="ARBA00023132"/>
    </source>
</evidence>
<dbReference type="GO" id="GO:0051028">
    <property type="term" value="P:mRNA transport"/>
    <property type="evidence" value="ECO:0007669"/>
    <property type="project" value="UniProtKB-KW"/>
</dbReference>
<organism evidence="13 14">
    <name type="scientific">Helianthus annuus</name>
    <name type="common">Common sunflower</name>
    <dbReference type="NCBI Taxonomy" id="4232"/>
    <lineage>
        <taxon>Eukaryota</taxon>
        <taxon>Viridiplantae</taxon>
        <taxon>Streptophyta</taxon>
        <taxon>Embryophyta</taxon>
        <taxon>Tracheophyta</taxon>
        <taxon>Spermatophyta</taxon>
        <taxon>Magnoliopsida</taxon>
        <taxon>eudicotyledons</taxon>
        <taxon>Gunneridae</taxon>
        <taxon>Pentapetalae</taxon>
        <taxon>asterids</taxon>
        <taxon>campanulids</taxon>
        <taxon>Asterales</taxon>
        <taxon>Asteraceae</taxon>
        <taxon>Asteroideae</taxon>
        <taxon>Heliantheae alliance</taxon>
        <taxon>Heliantheae</taxon>
        <taxon>Helianthus</taxon>
    </lineage>
</organism>
<evidence type="ECO:0000256" key="1">
    <source>
        <dbReference type="ARBA" id="ARBA00004567"/>
    </source>
</evidence>
<dbReference type="InterPro" id="IPR045255">
    <property type="entry name" value="RanBP1-like"/>
</dbReference>
<dbReference type="OrthoDB" id="185618at2759"/>
<keyword evidence="2" id="KW-0813">Transport</keyword>
<keyword evidence="9" id="KW-0539">Nucleus</keyword>
<reference evidence="12" key="3">
    <citation type="submission" date="2020-06" db="EMBL/GenBank/DDBJ databases">
        <title>Helianthus annuus Genome sequencing and assembly Release 2.</title>
        <authorList>
            <person name="Gouzy J."/>
            <person name="Langlade N."/>
            <person name="Munos S."/>
        </authorList>
    </citation>
    <scope>NUCLEOTIDE SEQUENCE</scope>
    <source>
        <tissue evidence="12">Leaves</tissue>
    </source>
</reference>
<dbReference type="InterPro" id="IPR000156">
    <property type="entry name" value="Ran_bind_dom"/>
</dbReference>
<dbReference type="AlphaFoldDB" id="A0A251TPU7"/>
<dbReference type="InParanoid" id="A0A251TPU7"/>
<dbReference type="GO" id="GO:0005643">
    <property type="term" value="C:nuclear pore"/>
    <property type="evidence" value="ECO:0007669"/>
    <property type="project" value="UniProtKB-SubCell"/>
</dbReference>
<dbReference type="SUPFAM" id="SSF50729">
    <property type="entry name" value="PH domain-like"/>
    <property type="match status" value="1"/>
</dbReference>
<dbReference type="Proteomes" id="UP000215914">
    <property type="component" value="Chromosome 10"/>
</dbReference>
<dbReference type="Pfam" id="PF00638">
    <property type="entry name" value="Ran_BP1"/>
    <property type="match status" value="1"/>
</dbReference>
<feature type="compositionally biased region" description="Polar residues" evidence="10">
    <location>
        <begin position="416"/>
        <end position="426"/>
    </location>
</feature>
<feature type="region of interest" description="Disordered" evidence="10">
    <location>
        <begin position="407"/>
        <end position="426"/>
    </location>
</feature>
<evidence type="ECO:0000313" key="13">
    <source>
        <dbReference type="EMBL" id="OTG12924.1"/>
    </source>
</evidence>
<dbReference type="Gramene" id="mRNA:HanXRQr2_Chr10g0460471">
    <property type="protein sequence ID" value="CDS:HanXRQr2_Chr10g0460471.1"/>
    <property type="gene ID" value="HanXRQr2_Chr10g0460471"/>
</dbReference>
<dbReference type="Pfam" id="PF08911">
    <property type="entry name" value="NUP50"/>
    <property type="match status" value="1"/>
</dbReference>
<feature type="region of interest" description="Disordered" evidence="10">
    <location>
        <begin position="57"/>
        <end position="215"/>
    </location>
</feature>
<evidence type="ECO:0000256" key="5">
    <source>
        <dbReference type="ARBA" id="ARBA00022927"/>
    </source>
</evidence>
<dbReference type="PANTHER" id="PTHR23138">
    <property type="entry name" value="RAN BINDING PROTEIN"/>
    <property type="match status" value="1"/>
</dbReference>
<dbReference type="InterPro" id="IPR045207">
    <property type="entry name" value="RanBD_NUP50_plant"/>
</dbReference>
<dbReference type="PROSITE" id="PS50196">
    <property type="entry name" value="RANBD1"/>
    <property type="match status" value="1"/>
</dbReference>
<dbReference type="STRING" id="4232.A0A251TPU7"/>
<feature type="region of interest" description="Disordered" evidence="10">
    <location>
        <begin position="1"/>
        <end position="44"/>
    </location>
</feature>